<sequence length="265" mass="27915">MVSGPYSTLARLHVRAQTVYRGSFAIELLASLGATVSGLGEMYVVFANVPALGGLTFRAAILVFALGHISMSLADLVFGHLDALPGYLRTGTLDAFLLRPLPVLPQLISAELSLRRLGRTAAGIAIAAVVMARLGIRWTAGDIVLVVVTILCGAAIFAALFTAAAAVQFWLIDGADITSSFVYGGQYASQFPATIYPDPVRVLFTFVVPTAFVAYLPALTLLRLPPPPGFPSWIGWCAPLAAAALWGVALLGWRSGLRHYTGAGS</sequence>
<dbReference type="InterPro" id="IPR010390">
    <property type="entry name" value="ABC-2_transporter-like"/>
</dbReference>
<organism evidence="2 3">
    <name type="scientific">Dactylosporangium matsuzakiense</name>
    <dbReference type="NCBI Taxonomy" id="53360"/>
    <lineage>
        <taxon>Bacteria</taxon>
        <taxon>Bacillati</taxon>
        <taxon>Actinomycetota</taxon>
        <taxon>Actinomycetes</taxon>
        <taxon>Micromonosporales</taxon>
        <taxon>Micromonosporaceae</taxon>
        <taxon>Dactylosporangium</taxon>
    </lineage>
</organism>
<accession>A0A9W6KM77</accession>
<feature type="transmembrane region" description="Helical" evidence="1">
    <location>
        <begin position="59"/>
        <end position="81"/>
    </location>
</feature>
<keyword evidence="1" id="KW-0472">Membrane</keyword>
<feature type="transmembrane region" description="Helical" evidence="1">
    <location>
        <begin position="233"/>
        <end position="253"/>
    </location>
</feature>
<dbReference type="PANTHER" id="PTHR36833:SF1">
    <property type="entry name" value="INTEGRAL MEMBRANE TRANSPORT PROTEIN"/>
    <property type="match status" value="1"/>
</dbReference>
<feature type="transmembrane region" description="Helical" evidence="1">
    <location>
        <begin position="117"/>
        <end position="136"/>
    </location>
</feature>
<evidence type="ECO:0000313" key="3">
    <source>
        <dbReference type="Proteomes" id="UP001143480"/>
    </source>
</evidence>
<reference evidence="2" key="2">
    <citation type="submission" date="2023-01" db="EMBL/GenBank/DDBJ databases">
        <authorList>
            <person name="Sun Q."/>
            <person name="Evtushenko L."/>
        </authorList>
    </citation>
    <scope>NUCLEOTIDE SEQUENCE</scope>
    <source>
        <strain evidence="2">VKM Ac-1321</strain>
    </source>
</reference>
<proteinExistence type="predicted"/>
<evidence type="ECO:0000256" key="1">
    <source>
        <dbReference type="SAM" id="Phobius"/>
    </source>
</evidence>
<keyword evidence="3" id="KW-1185">Reference proteome</keyword>
<dbReference type="Proteomes" id="UP001143480">
    <property type="component" value="Unassembled WGS sequence"/>
</dbReference>
<evidence type="ECO:0000313" key="2">
    <source>
        <dbReference type="EMBL" id="GLL02735.1"/>
    </source>
</evidence>
<comment type="caution">
    <text evidence="2">The sequence shown here is derived from an EMBL/GenBank/DDBJ whole genome shotgun (WGS) entry which is preliminary data.</text>
</comment>
<dbReference type="AlphaFoldDB" id="A0A9W6KM77"/>
<dbReference type="Pfam" id="PF06182">
    <property type="entry name" value="ABC2_membrane_6"/>
    <property type="match status" value="1"/>
</dbReference>
<keyword evidence="1" id="KW-0812">Transmembrane</keyword>
<dbReference type="EMBL" id="BSFP01000025">
    <property type="protein sequence ID" value="GLL02735.1"/>
    <property type="molecule type" value="Genomic_DNA"/>
</dbReference>
<feature type="transmembrane region" description="Helical" evidence="1">
    <location>
        <begin position="202"/>
        <end position="221"/>
    </location>
</feature>
<keyword evidence="1" id="KW-1133">Transmembrane helix</keyword>
<dbReference type="RefSeq" id="WP_261960636.1">
    <property type="nucleotide sequence ID" value="NZ_BAAAXA010000001.1"/>
</dbReference>
<feature type="transmembrane region" description="Helical" evidence="1">
    <location>
        <begin position="24"/>
        <end position="47"/>
    </location>
</feature>
<name>A0A9W6KM77_9ACTN</name>
<protein>
    <submittedName>
        <fullName evidence="2">ABC transporter permease</fullName>
    </submittedName>
</protein>
<reference evidence="2" key="1">
    <citation type="journal article" date="2014" name="Int. J. Syst. Evol. Microbiol.">
        <title>Complete genome sequence of Corynebacterium casei LMG S-19264T (=DSM 44701T), isolated from a smear-ripened cheese.</title>
        <authorList>
            <consortium name="US DOE Joint Genome Institute (JGI-PGF)"/>
            <person name="Walter F."/>
            <person name="Albersmeier A."/>
            <person name="Kalinowski J."/>
            <person name="Ruckert C."/>
        </authorList>
    </citation>
    <scope>NUCLEOTIDE SEQUENCE</scope>
    <source>
        <strain evidence="2">VKM Ac-1321</strain>
    </source>
</reference>
<gene>
    <name evidence="2" type="ORF">GCM10017581_044770</name>
</gene>
<dbReference type="PANTHER" id="PTHR36833">
    <property type="entry name" value="SLR0610 PROTEIN-RELATED"/>
    <property type="match status" value="1"/>
</dbReference>
<feature type="transmembrane region" description="Helical" evidence="1">
    <location>
        <begin position="143"/>
        <end position="171"/>
    </location>
</feature>